<organism evidence="9 10">
    <name type="scientific">Inquilinus ginsengisoli</name>
    <dbReference type="NCBI Taxonomy" id="363840"/>
    <lineage>
        <taxon>Bacteria</taxon>
        <taxon>Pseudomonadati</taxon>
        <taxon>Pseudomonadota</taxon>
        <taxon>Alphaproteobacteria</taxon>
        <taxon>Rhodospirillales</taxon>
        <taxon>Rhodospirillaceae</taxon>
        <taxon>Inquilinus</taxon>
    </lineage>
</organism>
<evidence type="ECO:0000256" key="6">
    <source>
        <dbReference type="SAM" id="Coils"/>
    </source>
</evidence>
<dbReference type="InterPro" id="IPR003661">
    <property type="entry name" value="HisK_dim/P_dom"/>
</dbReference>
<feature type="domain" description="Histidine kinase" evidence="8">
    <location>
        <begin position="245"/>
        <end position="480"/>
    </location>
</feature>
<keyword evidence="4" id="KW-0808">Transferase</keyword>
<keyword evidence="7" id="KW-1133">Transmembrane helix</keyword>
<feature type="transmembrane region" description="Helical" evidence="7">
    <location>
        <begin position="176"/>
        <end position="200"/>
    </location>
</feature>
<dbReference type="InterPro" id="IPR050351">
    <property type="entry name" value="BphY/WalK/GraS-like"/>
</dbReference>
<proteinExistence type="predicted"/>
<comment type="catalytic activity">
    <reaction evidence="1">
        <text>ATP + protein L-histidine = ADP + protein N-phospho-L-histidine.</text>
        <dbReference type="EC" id="2.7.13.3"/>
    </reaction>
</comment>
<feature type="coiled-coil region" evidence="6">
    <location>
        <begin position="207"/>
        <end position="238"/>
    </location>
</feature>
<evidence type="ECO:0000259" key="8">
    <source>
        <dbReference type="PROSITE" id="PS50109"/>
    </source>
</evidence>
<evidence type="ECO:0000256" key="5">
    <source>
        <dbReference type="ARBA" id="ARBA00022777"/>
    </source>
</evidence>
<keyword evidence="6" id="KW-0175">Coiled coil</keyword>
<dbReference type="SUPFAM" id="SSF55874">
    <property type="entry name" value="ATPase domain of HSP90 chaperone/DNA topoisomerase II/histidine kinase"/>
    <property type="match status" value="1"/>
</dbReference>
<dbReference type="PANTHER" id="PTHR42878">
    <property type="entry name" value="TWO-COMPONENT HISTIDINE KINASE"/>
    <property type="match status" value="1"/>
</dbReference>
<dbReference type="InterPro" id="IPR004358">
    <property type="entry name" value="Sig_transdc_His_kin-like_C"/>
</dbReference>
<keyword evidence="7" id="KW-0472">Membrane</keyword>
<comment type="caution">
    <text evidence="9">The sequence shown here is derived from an EMBL/GenBank/DDBJ whole genome shotgun (WGS) entry which is preliminary data.</text>
</comment>
<keyword evidence="10" id="KW-1185">Reference proteome</keyword>
<dbReference type="EMBL" id="JAVDPW010000004">
    <property type="protein sequence ID" value="MDR6290314.1"/>
    <property type="molecule type" value="Genomic_DNA"/>
</dbReference>
<dbReference type="InterPro" id="IPR036097">
    <property type="entry name" value="HisK_dim/P_sf"/>
</dbReference>
<accession>A0ABU1JRX5</accession>
<evidence type="ECO:0000313" key="10">
    <source>
        <dbReference type="Proteomes" id="UP001262410"/>
    </source>
</evidence>
<evidence type="ECO:0000256" key="1">
    <source>
        <dbReference type="ARBA" id="ARBA00000085"/>
    </source>
</evidence>
<dbReference type="InterPro" id="IPR003594">
    <property type="entry name" value="HATPase_dom"/>
</dbReference>
<dbReference type="SMART" id="SM00388">
    <property type="entry name" value="HisKA"/>
    <property type="match status" value="1"/>
</dbReference>
<evidence type="ECO:0000313" key="9">
    <source>
        <dbReference type="EMBL" id="MDR6290314.1"/>
    </source>
</evidence>
<dbReference type="PANTHER" id="PTHR42878:SF15">
    <property type="entry name" value="BACTERIOPHYTOCHROME"/>
    <property type="match status" value="1"/>
</dbReference>
<dbReference type="RefSeq" id="WP_309794784.1">
    <property type="nucleotide sequence ID" value="NZ_JAVDPW010000004.1"/>
</dbReference>
<dbReference type="GO" id="GO:0016301">
    <property type="term" value="F:kinase activity"/>
    <property type="evidence" value="ECO:0007669"/>
    <property type="project" value="UniProtKB-KW"/>
</dbReference>
<dbReference type="Gene3D" id="3.30.565.10">
    <property type="entry name" value="Histidine kinase-like ATPase, C-terminal domain"/>
    <property type="match status" value="1"/>
</dbReference>
<name>A0ABU1JRX5_9PROT</name>
<dbReference type="InterPro" id="IPR036890">
    <property type="entry name" value="HATPase_C_sf"/>
</dbReference>
<reference evidence="9 10" key="1">
    <citation type="submission" date="2023-07" db="EMBL/GenBank/DDBJ databases">
        <title>Sorghum-associated microbial communities from plants grown in Nebraska, USA.</title>
        <authorList>
            <person name="Schachtman D."/>
        </authorList>
    </citation>
    <scope>NUCLEOTIDE SEQUENCE [LARGE SCALE GENOMIC DNA]</scope>
    <source>
        <strain evidence="9 10">584</strain>
    </source>
</reference>
<protein>
    <recommendedName>
        <fullName evidence="2">histidine kinase</fullName>
        <ecNumber evidence="2">2.7.13.3</ecNumber>
    </recommendedName>
</protein>
<keyword evidence="7" id="KW-0812">Transmembrane</keyword>
<dbReference type="SMART" id="SM00387">
    <property type="entry name" value="HATPase_c"/>
    <property type="match status" value="1"/>
</dbReference>
<dbReference type="Proteomes" id="UP001262410">
    <property type="component" value="Unassembled WGS sequence"/>
</dbReference>
<dbReference type="Pfam" id="PF05227">
    <property type="entry name" value="CHASE3"/>
    <property type="match status" value="1"/>
</dbReference>
<evidence type="ECO:0000256" key="7">
    <source>
        <dbReference type="SAM" id="Phobius"/>
    </source>
</evidence>
<dbReference type="CDD" id="cd00082">
    <property type="entry name" value="HisKA"/>
    <property type="match status" value="1"/>
</dbReference>
<dbReference type="PRINTS" id="PR00344">
    <property type="entry name" value="BCTRLSENSOR"/>
</dbReference>
<keyword evidence="5 9" id="KW-0418">Kinase</keyword>
<dbReference type="SUPFAM" id="SSF47384">
    <property type="entry name" value="Homodimeric domain of signal transducing histidine kinase"/>
    <property type="match status" value="1"/>
</dbReference>
<dbReference type="Gene3D" id="1.10.287.130">
    <property type="match status" value="1"/>
</dbReference>
<dbReference type="PROSITE" id="PS50109">
    <property type="entry name" value="HIS_KIN"/>
    <property type="match status" value="1"/>
</dbReference>
<dbReference type="InterPro" id="IPR005467">
    <property type="entry name" value="His_kinase_dom"/>
</dbReference>
<sequence length="489" mass="53818">MTRHSLLTLGILGFAILLVIGVASIWLVQQSREDQEWVAHSLELEGRITQLQFLVQTVEGAQRSYLLTEDKQYADSFETALAQIPAVIDEIQGRTSDNPSQQQAIGTLRPLLDRLPNFRNAVRQYDGGDRIGALTLVRTGRGRELIAQIDGILTGMKTEEARLLTDRSATSRNTQFWLVAITLAGLLTIVAVAAVAVILFRRSTRALQAIQQELAHANEGLEAVVAERTADLQEANEEIQRYAYIVSHDLRSPLVNIMGFTSELEHVRDGIFDRIAALRGQLPAPADESEDEALKADFGEAVGFIKTSIAKMDRLINAILTLARQGRREFKRERIDATALLQGIAGSLAHQAQERNAEIRIGALPALASDRLALEQIFSNLLDNALKYLRDGVPGEVEVSGRATAAGLVYEVRDNGRGVDPQDRGRIFELFRRSGPQDRPGEGIGLAHVRALVRRLGGSIAMDSTPGHGSVFRVTLPKTWIEPNRRAAR</sequence>
<keyword evidence="3" id="KW-0597">Phosphoprotein</keyword>
<dbReference type="Pfam" id="PF02518">
    <property type="entry name" value="HATPase_c"/>
    <property type="match status" value="1"/>
</dbReference>
<dbReference type="EC" id="2.7.13.3" evidence="2"/>
<evidence type="ECO:0000256" key="2">
    <source>
        <dbReference type="ARBA" id="ARBA00012438"/>
    </source>
</evidence>
<evidence type="ECO:0000256" key="3">
    <source>
        <dbReference type="ARBA" id="ARBA00022553"/>
    </source>
</evidence>
<evidence type="ECO:0000256" key="4">
    <source>
        <dbReference type="ARBA" id="ARBA00022679"/>
    </source>
</evidence>
<feature type="transmembrane region" description="Helical" evidence="7">
    <location>
        <begin position="6"/>
        <end position="28"/>
    </location>
</feature>
<dbReference type="InterPro" id="IPR007891">
    <property type="entry name" value="CHASE3"/>
</dbReference>
<dbReference type="CDD" id="cd19410">
    <property type="entry name" value="HK9-like_sensor"/>
    <property type="match status" value="1"/>
</dbReference>
<gene>
    <name evidence="9" type="ORF">E9232_002835</name>
</gene>